<dbReference type="AlphaFoldDB" id="A0AA37H0M8"/>
<proteinExistence type="predicted"/>
<comment type="caution">
    <text evidence="2">The sequence shown here is derived from an EMBL/GenBank/DDBJ whole genome shotgun (WGS) entry which is preliminary data.</text>
</comment>
<evidence type="ECO:0000313" key="2">
    <source>
        <dbReference type="EMBL" id="GJC89408.1"/>
    </source>
</evidence>
<organism evidence="2 3">
    <name type="scientific">Colletotrichum liriopes</name>
    <dbReference type="NCBI Taxonomy" id="708192"/>
    <lineage>
        <taxon>Eukaryota</taxon>
        <taxon>Fungi</taxon>
        <taxon>Dikarya</taxon>
        <taxon>Ascomycota</taxon>
        <taxon>Pezizomycotina</taxon>
        <taxon>Sordariomycetes</taxon>
        <taxon>Hypocreomycetidae</taxon>
        <taxon>Glomerellales</taxon>
        <taxon>Glomerellaceae</taxon>
        <taxon>Colletotrichum</taxon>
        <taxon>Colletotrichum spaethianum species complex</taxon>
    </lineage>
</organism>
<dbReference type="EMBL" id="BPPX01000041">
    <property type="protein sequence ID" value="GJC89408.1"/>
    <property type="molecule type" value="Genomic_DNA"/>
</dbReference>
<reference evidence="2 3" key="1">
    <citation type="submission" date="2021-07" db="EMBL/GenBank/DDBJ databases">
        <title>Genome data of Colletotrichum spaethianum.</title>
        <authorList>
            <person name="Utami Y.D."/>
            <person name="Hiruma K."/>
        </authorList>
    </citation>
    <scope>NUCLEOTIDE SEQUENCE [LARGE SCALE GENOMIC DNA]</scope>
    <source>
        <strain evidence="2 3">MAFF 242679</strain>
    </source>
</reference>
<sequence>MLEATRDGTARRGDEGRGWQGNKERERKKEGEAAVAAWLTGLAGVKSNVRRACYRISVDRAISPGN</sequence>
<evidence type="ECO:0000313" key="3">
    <source>
        <dbReference type="Proteomes" id="UP001055172"/>
    </source>
</evidence>
<gene>
    <name evidence="2" type="ORF">ColLi_12246</name>
</gene>
<protein>
    <submittedName>
        <fullName evidence="2">Uncharacterized protein</fullName>
    </submittedName>
</protein>
<keyword evidence="3" id="KW-1185">Reference proteome</keyword>
<accession>A0AA37H0M8</accession>
<evidence type="ECO:0000256" key="1">
    <source>
        <dbReference type="SAM" id="MobiDB-lite"/>
    </source>
</evidence>
<name>A0AA37H0M8_9PEZI</name>
<feature type="region of interest" description="Disordered" evidence="1">
    <location>
        <begin position="1"/>
        <end position="31"/>
    </location>
</feature>
<dbReference type="Proteomes" id="UP001055172">
    <property type="component" value="Unassembled WGS sequence"/>
</dbReference>